<comment type="caution">
    <text evidence="3">The sequence shown here is derived from an EMBL/GenBank/DDBJ whole genome shotgun (WGS) entry which is preliminary data.</text>
</comment>
<keyword evidence="1" id="KW-0067">ATP-binding</keyword>
<dbReference type="SUPFAM" id="SSF56059">
    <property type="entry name" value="Glutathione synthetase ATP-binding domain-like"/>
    <property type="match status" value="1"/>
</dbReference>
<dbReference type="InterPro" id="IPR029058">
    <property type="entry name" value="AB_hydrolase_fold"/>
</dbReference>
<dbReference type="Pfam" id="PF00975">
    <property type="entry name" value="Thioesterase"/>
    <property type="match status" value="1"/>
</dbReference>
<proteinExistence type="predicted"/>
<dbReference type="AlphaFoldDB" id="A0A6L6XR15"/>
<dbReference type="EMBL" id="WSEK01000004">
    <property type="protein sequence ID" value="MVQ49107.1"/>
    <property type="molecule type" value="Genomic_DNA"/>
</dbReference>
<dbReference type="GO" id="GO:0046872">
    <property type="term" value="F:metal ion binding"/>
    <property type="evidence" value="ECO:0007669"/>
    <property type="project" value="InterPro"/>
</dbReference>
<evidence type="ECO:0000256" key="1">
    <source>
        <dbReference type="PROSITE-ProRule" id="PRU00409"/>
    </source>
</evidence>
<reference evidence="3 4" key="1">
    <citation type="submission" date="2019-12" db="EMBL/GenBank/DDBJ databases">
        <authorList>
            <person name="Huq M.A."/>
        </authorList>
    </citation>
    <scope>NUCLEOTIDE SEQUENCE [LARGE SCALE GENOMIC DNA]</scope>
    <source>
        <strain evidence="3 4">MAH-18</strain>
    </source>
</reference>
<accession>A0A6L6XR15</accession>
<dbReference type="InterPro" id="IPR011761">
    <property type="entry name" value="ATP-grasp"/>
</dbReference>
<evidence type="ECO:0000259" key="2">
    <source>
        <dbReference type="PROSITE" id="PS50975"/>
    </source>
</evidence>
<dbReference type="Gene3D" id="3.30.470.20">
    <property type="entry name" value="ATP-grasp fold, B domain"/>
    <property type="match status" value="1"/>
</dbReference>
<sequence>MCRLTVAELRPGSDGTLFLLGGAGASTEELVPLVEGLPAGPRVVALALAADPGSADTVASMAAVAASAVGAEQPEGALRLLGYSFGGLLALEAAELLTAAGRSVAFVGLVDSFFDQRHWPTGLFARATARRTWVHLRDITGRPPVQALRELSARSARLTRRLRRRRGPAQPAVAALATPQDRNLAVMALWQPRVVDRPVTLFAATEADFGCDLAELWRPWLPQLEVRRVWGNHLDLTQTSVGAARLARAVSRAVEPTSGHLTVLVASTFRWPGAARLAADLTEVGCTVDGVAPRGSALHVVSAVRRSHPLGLVDPVGSLRSAIEASEPDLVIPFDDRTRQVLARIHAESDPTTASGSRMRELLEQSLGSPGTFASVYSRNGLMELARDAGVLCPPTAAVNSAADIAAWMGRNPGPAVLKTDGSWGGRGMAILRTDAEAGVAWRDLHRRPSLARALKRLVVERDPWALRAWVAGTRPTVSIQSYIEGRPANAAVACHRGTALGAVQAEVVESDGPTGPSTVLRVVDHPDMDYAVKSIVSRLELSGLCGLDFILDADGRAHLLELNPRATPTSHLIGADGADPLTLLRAVHGYDEPPARTASYPGGLVALFPQELVRDAGSRYLQCAHHDVPTYAPDLVAAALARPRGRRRGSTPRIAPAVVEAEVP</sequence>
<evidence type="ECO:0000313" key="4">
    <source>
        <dbReference type="Proteomes" id="UP000473525"/>
    </source>
</evidence>
<keyword evidence="4" id="KW-1185">Reference proteome</keyword>
<protein>
    <submittedName>
        <fullName evidence="3">ATP-grasp domain-containing protein</fullName>
    </submittedName>
</protein>
<dbReference type="RefSeq" id="WP_157341621.1">
    <property type="nucleotide sequence ID" value="NZ_WSEK01000004.1"/>
</dbReference>
<dbReference type="Gene3D" id="3.40.50.1820">
    <property type="entry name" value="alpha/beta hydrolase"/>
    <property type="match status" value="1"/>
</dbReference>
<dbReference type="Pfam" id="PF02655">
    <property type="entry name" value="ATP-grasp_3"/>
    <property type="match status" value="1"/>
</dbReference>
<dbReference type="InterPro" id="IPR013815">
    <property type="entry name" value="ATP_grasp_subdomain_1"/>
</dbReference>
<dbReference type="Proteomes" id="UP000473525">
    <property type="component" value="Unassembled WGS sequence"/>
</dbReference>
<name>A0A6L6XR15_9ACTN</name>
<gene>
    <name evidence="3" type="ORF">GON03_07925</name>
</gene>
<dbReference type="InterPro" id="IPR003806">
    <property type="entry name" value="ATP-grasp_PylC-type"/>
</dbReference>
<dbReference type="SUPFAM" id="SSF53474">
    <property type="entry name" value="alpha/beta-Hydrolases"/>
    <property type="match status" value="1"/>
</dbReference>
<evidence type="ECO:0000313" key="3">
    <source>
        <dbReference type="EMBL" id="MVQ49107.1"/>
    </source>
</evidence>
<dbReference type="Gene3D" id="3.30.1490.20">
    <property type="entry name" value="ATP-grasp fold, A domain"/>
    <property type="match status" value="1"/>
</dbReference>
<feature type="domain" description="ATP-grasp" evidence="2">
    <location>
        <begin position="383"/>
        <end position="590"/>
    </location>
</feature>
<dbReference type="GO" id="GO:0005524">
    <property type="term" value="F:ATP binding"/>
    <property type="evidence" value="ECO:0007669"/>
    <property type="project" value="UniProtKB-UniRule"/>
</dbReference>
<dbReference type="PROSITE" id="PS50975">
    <property type="entry name" value="ATP_GRASP"/>
    <property type="match status" value="1"/>
</dbReference>
<keyword evidence="1" id="KW-0547">Nucleotide-binding</keyword>
<organism evidence="3 4">
    <name type="scientific">Nocardioides agri</name>
    <dbReference type="NCBI Taxonomy" id="2682843"/>
    <lineage>
        <taxon>Bacteria</taxon>
        <taxon>Bacillati</taxon>
        <taxon>Actinomycetota</taxon>
        <taxon>Actinomycetes</taxon>
        <taxon>Propionibacteriales</taxon>
        <taxon>Nocardioidaceae</taxon>
        <taxon>Nocardioides</taxon>
    </lineage>
</organism>
<dbReference type="InterPro" id="IPR001031">
    <property type="entry name" value="Thioesterase"/>
</dbReference>